<evidence type="ECO:0000259" key="6">
    <source>
        <dbReference type="Pfam" id="PF22232"/>
    </source>
</evidence>
<protein>
    <submittedName>
        <fullName evidence="7">Conjugative transfer relaxase/helicase TraI</fullName>
    </submittedName>
</protein>
<dbReference type="SUPFAM" id="SSF55464">
    <property type="entry name" value="Origin of replication-binding domain, RBD-like"/>
    <property type="match status" value="1"/>
</dbReference>
<dbReference type="EMBL" id="CP007449">
    <property type="protein sequence ID" value="ATX63033.1"/>
    <property type="molecule type" value="Genomic_DNA"/>
</dbReference>
<dbReference type="GO" id="GO:0003677">
    <property type="term" value="F:DNA binding"/>
    <property type="evidence" value="ECO:0007669"/>
    <property type="project" value="InterPro"/>
</dbReference>
<keyword evidence="7" id="KW-0067">ATP-binding</keyword>
<organism evidence="7 8">
    <name type="scientific">Yersinia enterocolitica LC20</name>
    <dbReference type="NCBI Taxonomy" id="1443113"/>
    <lineage>
        <taxon>Bacteria</taxon>
        <taxon>Pseudomonadati</taxon>
        <taxon>Pseudomonadota</taxon>
        <taxon>Gammaproteobacteria</taxon>
        <taxon>Enterobacterales</taxon>
        <taxon>Yersiniaceae</taxon>
        <taxon>Yersinia</taxon>
    </lineage>
</organism>
<evidence type="ECO:0000313" key="8">
    <source>
        <dbReference type="Proteomes" id="UP000230961"/>
    </source>
</evidence>
<name>A0A7U5PH86_YEREN</name>
<dbReference type="Pfam" id="PF18272">
    <property type="entry name" value="ssDNA_TraI_N"/>
    <property type="match status" value="1"/>
</dbReference>
<dbReference type="Gene3D" id="2.30.30.940">
    <property type="match status" value="1"/>
</dbReference>
<dbReference type="InterPro" id="IPR040987">
    <property type="entry name" value="TraI_N"/>
</dbReference>
<dbReference type="Pfam" id="PF13604">
    <property type="entry name" value="AAA_30"/>
    <property type="match status" value="1"/>
</dbReference>
<dbReference type="InterPro" id="IPR014129">
    <property type="entry name" value="Conjug_relaxase_TraI"/>
</dbReference>
<dbReference type="KEGG" id="yel:LC20_09240"/>
<proteinExistence type="predicted"/>
<dbReference type="NCBIfam" id="TIGR02686">
    <property type="entry name" value="relax_trwC"/>
    <property type="match status" value="1"/>
</dbReference>
<evidence type="ECO:0000259" key="3">
    <source>
        <dbReference type="Pfam" id="PF08751"/>
    </source>
</evidence>
<gene>
    <name evidence="7" type="primary">traI</name>
    <name evidence="7" type="ORF">LC20_09240</name>
</gene>
<accession>A0A7U5PH86</accession>
<keyword evidence="7" id="KW-0347">Helicase</keyword>
<feature type="region of interest" description="Disordered" evidence="1">
    <location>
        <begin position="1736"/>
        <end position="1755"/>
    </location>
</feature>
<dbReference type="NCBIfam" id="NF041492">
    <property type="entry name" value="MobF"/>
    <property type="match status" value="1"/>
</dbReference>
<feature type="region of interest" description="Disordered" evidence="1">
    <location>
        <begin position="1188"/>
        <end position="1211"/>
    </location>
</feature>
<dbReference type="InterPro" id="IPR027417">
    <property type="entry name" value="P-loop_NTPase"/>
</dbReference>
<evidence type="ECO:0000259" key="2">
    <source>
        <dbReference type="Pfam" id="PF07057"/>
    </source>
</evidence>
<dbReference type="Pfam" id="PF07057">
    <property type="entry name" value="TraI_C"/>
    <property type="match status" value="1"/>
</dbReference>
<dbReference type="NCBIfam" id="TIGR02760">
    <property type="entry name" value="TraI_TIGR"/>
    <property type="match status" value="1"/>
</dbReference>
<keyword evidence="7" id="KW-0378">Hydrolase</keyword>
<dbReference type="InterPro" id="IPR040668">
    <property type="entry name" value="TraI_2B"/>
</dbReference>
<feature type="domain" description="TraI 2B/2B-like" evidence="5">
    <location>
        <begin position="649"/>
        <end position="728"/>
    </location>
</feature>
<dbReference type="InterPro" id="IPR054558">
    <property type="entry name" value="TraI_hel_assoc_DBD_N"/>
</dbReference>
<dbReference type="InterPro" id="IPR014059">
    <property type="entry name" value="TraI/TrwC_relax"/>
</dbReference>
<reference evidence="7 8" key="1">
    <citation type="submission" date="2017-11" db="EMBL/GenBank/DDBJ databases">
        <title>The complete genome sequence and comparative genome analysis of Yersinia enterocolitica strain LC20.</title>
        <authorList>
            <person name="Shi G."/>
            <person name="Su M."/>
            <person name="Liang J."/>
            <person name="Gu W."/>
            <person name="Xiao Y."/>
            <person name="Zhang Z."/>
            <person name="Qiu H."/>
            <person name="Duan R."/>
            <person name="Zhang Z."/>
            <person name="Li Y."/>
            <person name="Zhang X."/>
            <person name="Ling Y."/>
            <person name="Song L."/>
            <person name="Chen M."/>
            <person name="Zhao Y."/>
            <person name="Wu J."/>
            <person name="Jing H."/>
            <person name="Xiao J."/>
            <person name="Wang X."/>
        </authorList>
    </citation>
    <scope>NUCLEOTIDE SEQUENCE [LARGE SCALE GENOMIC DNA]</scope>
    <source>
        <strain evidence="7 8">LC20</strain>
        <plasmid evidence="8">Plasmid1_80k</plasmid>
    </source>
</reference>
<feature type="domain" description="TraI helicase-associated ssDBD N-terminal" evidence="6">
    <location>
        <begin position="455"/>
        <end position="552"/>
    </location>
</feature>
<dbReference type="Gene3D" id="3.40.50.300">
    <property type="entry name" value="P-loop containing nucleotide triphosphate hydrolases"/>
    <property type="match status" value="2"/>
</dbReference>
<dbReference type="GO" id="GO:0016818">
    <property type="term" value="F:hydrolase activity, acting on acid anhydrides, in phosphorus-containing anhydrides"/>
    <property type="evidence" value="ECO:0007669"/>
    <property type="project" value="InterPro"/>
</dbReference>
<dbReference type="SUPFAM" id="SSF52540">
    <property type="entry name" value="P-loop containing nucleoside triphosphate hydrolases"/>
    <property type="match status" value="2"/>
</dbReference>
<dbReference type="Pfam" id="PF18340">
    <property type="entry name" value="TraI_2B"/>
    <property type="match status" value="1"/>
</dbReference>
<evidence type="ECO:0000259" key="5">
    <source>
        <dbReference type="Pfam" id="PF18340"/>
    </source>
</evidence>
<dbReference type="InterPro" id="IPR014862">
    <property type="entry name" value="TrwC"/>
</dbReference>
<sequence>MLSISSIKGDAAYYSHEDNYYASGSLESRWMGDGAEQLGLKGEVANGYMDAVRQGMLPDGTDLSRIVEGVNKHRAGYDLTFSAPKSVSVMALVGEDRRFVDAHNQAVKVVMAEVEQLVSARITEEGKTETVLTGNMVAALYNHDTSRDLDPQLHTHALVFNVTYAEEKWRALASDTRMKTGFSENLYATKIALGNLYRAVLREQVEAMGFETVASGKNGLWEMRDVPTEVFSSRSQAISEAAGPDASAKSRDVAALDTRQAKAWADPELLKADWRRRLVDEKFDIDGYVQLAQTRADPTVTSANREKPTDGLATPAVDSATNVRSGEMNQADIQRAVSDTISALSEKKVQFTWSEMLAGTVNRLPAAPGLFDQARAGIEAAITSQQLIPLDREKGIFTSDIHLLNELSVHQLARTALQEQKVLTFPERSQARTIPSGDAVSVLGQDKSPVAILSGRGGALVLLERTEDVAMMAKAQGREVMVIASDARSGQFLSESPHLAGSVMLRSQLKAETVLPVQGTVIVDRAERLSLKETLLLQEKAISAGAQLLFMDTENRQGTGNALSVLKAAEVPQYRFYGTQLPEVRLVSEPDKRTRYGQLAQEYVRLSGEGRDVVAQVTGAREQQQLTDVIRDERRNAGEIGKEQVTLRVLEPVWLDSKTRHQRDSYRAGMVMEQWDAKKKTLTRYTVDRVAEATNSLVLVPERGERQTLRVTQLDSSWSLYRSRSLEVAEGDRVRALGRELKGAIKAKEQMTVMGLEEGAVRLHAGDRELRLPTDRAVKLTHDYVESTGAGVSAARTVLAAVGPRGLNKPTLNMLAQSGNDIRIYTPLDAVQAARKVESVSAVRLASDQVRQAAGEDHLETAMRANRDRLMSDAEQAVSLAVPRAQAGKIELNEVKLLSESVKSGMKLTDIKAEVARQVASGELIQLDVVQGAGNRLLVPRVAYEMEKNIIRRIAEGKDTVPPLMALTPASVLKGLTEGQRMATRTVLENTDRFMAIQGYAGVGKTTQFRAVMSALKTLSESVRPEVIGLGPTHRAVHEMQDAGVNARTLASFLSETRLAIQAGETPDFRNVLFLTDESSMVGNRDMAELYQVVAAGGGRMVSSGDTAQLQAISTGLPFRLVQQRSAIDTVVMQEIVRQTPELRPAIESIIAGQVHNALYQVEDVTPQQVPRQEGAWVPDNSVMEIRKPEKEQEQGSAGEQTAAQETTMPEQLSLVRTNIIEAIRDDWMGRTPEAQQQTLIVAELNADRHAINDAIHAARHEKGDTGAEERTFTVLEPLRVPDNSLRAVETFAEYTGAVAMMNERYWMVAEANLQDGVVTLRNTEGESVLVSPQQNSAQDISLFTHRGLTLSQGDRVRFTRSDTDRGYVANSLWEVAGFTDDGAVRFRHGDQEKIVDPQKVIEDRHVDLAYALTAYGVQGASERFVIALFGAEGGRKRMASLESLYVTLSRSKEHVQVYTDNFVKWSGLAGQSNAGKTAHELLHQDSDRESQTGSRLLATASRLDKTALGRRVLSESGLTGETLARFIGAGKKYPTPYVALPVWTRHGREAGALLTEIRLEDEGARVVLSEETRLRGGEDAQFAGLQASRNGQTLVADSTQAALRLAQSNPESGVIIRLHGEDKLLNAARLTGGRITEPEDTAQSIRAVADAEDAAKVDDPIGPIPDEQQKLEEAQDKAARELVEKTRSETLAAMPAIDVDKRDPLLSPDDERRLREGTDRTFRELDDAARAVAVDEHGTRQQVREQMQRTEREWVANPPEKAIELEKTLGGD</sequence>
<dbReference type="CDD" id="cd17933">
    <property type="entry name" value="DEXSc_RecD-like"/>
    <property type="match status" value="1"/>
</dbReference>
<dbReference type="GO" id="GO:0003678">
    <property type="term" value="F:DNA helicase activity"/>
    <property type="evidence" value="ECO:0007669"/>
    <property type="project" value="InterPro"/>
</dbReference>
<evidence type="ECO:0000313" key="7">
    <source>
        <dbReference type="EMBL" id="ATX63033.1"/>
    </source>
</evidence>
<dbReference type="InterPro" id="IPR009767">
    <property type="entry name" value="DNA_helicase_TraI_C"/>
</dbReference>
<feature type="domain" description="TraI N-terminal subdomain" evidence="4">
    <location>
        <begin position="591"/>
        <end position="643"/>
    </location>
</feature>
<feature type="compositionally biased region" description="Polar residues" evidence="1">
    <location>
        <begin position="1195"/>
        <end position="1211"/>
    </location>
</feature>
<dbReference type="Pfam" id="PF22232">
    <property type="entry name" value="TraI_hel_assoc_N"/>
    <property type="match status" value="1"/>
</dbReference>
<dbReference type="Pfam" id="PF08751">
    <property type="entry name" value="TrwC"/>
    <property type="match status" value="1"/>
</dbReference>
<dbReference type="Proteomes" id="UP000230961">
    <property type="component" value="Plasmid p1_80K"/>
</dbReference>
<evidence type="ECO:0000259" key="4">
    <source>
        <dbReference type="Pfam" id="PF18272"/>
    </source>
</evidence>
<dbReference type="GO" id="GO:0005524">
    <property type="term" value="F:ATP binding"/>
    <property type="evidence" value="ECO:0007669"/>
    <property type="project" value="InterPro"/>
</dbReference>
<feature type="domain" description="TrwC relaxase" evidence="3">
    <location>
        <begin position="10"/>
        <end position="278"/>
    </location>
</feature>
<feature type="region of interest" description="Disordered" evidence="1">
    <location>
        <begin position="296"/>
        <end position="317"/>
    </location>
</feature>
<geneLocation type="plasmid" evidence="8">
    <name>Plasmid1_80k</name>
</geneLocation>
<keyword evidence="7" id="KW-0614">Plasmid</keyword>
<keyword evidence="7" id="KW-0547">Nucleotide-binding</keyword>
<feature type="domain" description="DNA helicase TraI type C-terminal" evidence="2">
    <location>
        <begin position="1478"/>
        <end position="1634"/>
    </location>
</feature>
<evidence type="ECO:0000256" key="1">
    <source>
        <dbReference type="SAM" id="MobiDB-lite"/>
    </source>
</evidence>